<evidence type="ECO:0000259" key="16">
    <source>
        <dbReference type="PROSITE" id="PS50160"/>
    </source>
</evidence>
<evidence type="ECO:0000256" key="8">
    <source>
        <dbReference type="ARBA" id="ARBA00022840"/>
    </source>
</evidence>
<dbReference type="Gene3D" id="1.10.3260.10">
    <property type="entry name" value="DNA ligase, ATP-dependent, N-terminal domain"/>
    <property type="match status" value="1"/>
</dbReference>
<dbReference type="CDD" id="cd07900">
    <property type="entry name" value="Adenylation_DNA_ligase_I_Euk"/>
    <property type="match status" value="1"/>
</dbReference>
<keyword evidence="18" id="KW-1185">Reference proteome</keyword>
<evidence type="ECO:0000256" key="1">
    <source>
        <dbReference type="ARBA" id="ARBA00004123"/>
    </source>
</evidence>
<dbReference type="GO" id="GO:0006310">
    <property type="term" value="P:DNA recombination"/>
    <property type="evidence" value="ECO:0007669"/>
    <property type="project" value="UniProtKB-KW"/>
</dbReference>
<evidence type="ECO:0000313" key="18">
    <source>
        <dbReference type="Proteomes" id="UP000276133"/>
    </source>
</evidence>
<dbReference type="Pfam" id="PF04675">
    <property type="entry name" value="DNA_ligase_A_N"/>
    <property type="match status" value="1"/>
</dbReference>
<gene>
    <name evidence="17" type="ORF">BpHYR1_013141</name>
</gene>
<keyword evidence="6 14" id="KW-0547">Nucleotide-binding</keyword>
<keyword evidence="9 14" id="KW-0233">DNA recombination</keyword>
<keyword evidence="12" id="KW-0131">Cell cycle</keyword>
<keyword evidence="11" id="KW-0539">Nucleus</keyword>
<dbReference type="GO" id="GO:0003910">
    <property type="term" value="F:DNA ligase (ATP) activity"/>
    <property type="evidence" value="ECO:0007669"/>
    <property type="project" value="UniProtKB-EC"/>
</dbReference>
<dbReference type="GO" id="GO:0005739">
    <property type="term" value="C:mitochondrion"/>
    <property type="evidence" value="ECO:0007669"/>
    <property type="project" value="TreeGrafter"/>
</dbReference>
<dbReference type="Proteomes" id="UP000276133">
    <property type="component" value="Unassembled WGS sequence"/>
</dbReference>
<dbReference type="EMBL" id="REGN01002841">
    <property type="protein sequence ID" value="RNA25887.1"/>
    <property type="molecule type" value="Genomic_DNA"/>
</dbReference>
<dbReference type="PANTHER" id="PTHR45674:SF4">
    <property type="entry name" value="DNA LIGASE 1"/>
    <property type="match status" value="1"/>
</dbReference>
<feature type="domain" description="ATP-dependent DNA ligase family profile" evidence="16">
    <location>
        <begin position="253"/>
        <end position="389"/>
    </location>
</feature>
<reference evidence="17 18" key="1">
    <citation type="journal article" date="2018" name="Sci. Rep.">
        <title>Genomic signatures of local adaptation to the degree of environmental predictability in rotifers.</title>
        <authorList>
            <person name="Franch-Gras L."/>
            <person name="Hahn C."/>
            <person name="Garcia-Roger E.M."/>
            <person name="Carmona M.J."/>
            <person name="Serra M."/>
            <person name="Gomez A."/>
        </authorList>
    </citation>
    <scope>NUCLEOTIDE SEQUENCE [LARGE SCALE GENOMIC DNA]</scope>
    <source>
        <strain evidence="17">HYR1</strain>
    </source>
</reference>
<dbReference type="GO" id="GO:0005634">
    <property type="term" value="C:nucleus"/>
    <property type="evidence" value="ECO:0007669"/>
    <property type="project" value="UniProtKB-SubCell"/>
</dbReference>
<evidence type="ECO:0000256" key="11">
    <source>
        <dbReference type="ARBA" id="ARBA00023242"/>
    </source>
</evidence>
<dbReference type="GO" id="GO:0006281">
    <property type="term" value="P:DNA repair"/>
    <property type="evidence" value="ECO:0007669"/>
    <property type="project" value="UniProtKB-KW"/>
</dbReference>
<evidence type="ECO:0000256" key="10">
    <source>
        <dbReference type="ARBA" id="ARBA00023204"/>
    </source>
</evidence>
<dbReference type="NCBIfam" id="TIGR00574">
    <property type="entry name" value="dnl1"/>
    <property type="match status" value="1"/>
</dbReference>
<dbReference type="GO" id="GO:1903461">
    <property type="term" value="P:Okazaki fragment processing involved in mitotic DNA replication"/>
    <property type="evidence" value="ECO:0007669"/>
    <property type="project" value="TreeGrafter"/>
</dbReference>
<dbReference type="STRING" id="10195.A0A3M7RRC5"/>
<dbReference type="Gene3D" id="2.40.50.140">
    <property type="entry name" value="Nucleic acid-binding proteins"/>
    <property type="match status" value="1"/>
</dbReference>
<keyword evidence="10 14" id="KW-0234">DNA repair</keyword>
<dbReference type="AlphaFoldDB" id="A0A3M7RRC5"/>
<dbReference type="GO" id="GO:0071897">
    <property type="term" value="P:DNA biosynthetic process"/>
    <property type="evidence" value="ECO:0007669"/>
    <property type="project" value="InterPro"/>
</dbReference>
<keyword evidence="3 14" id="KW-0436">Ligase</keyword>
<dbReference type="InterPro" id="IPR000977">
    <property type="entry name" value="DNA_ligase_ATP-dep"/>
</dbReference>
<dbReference type="InterPro" id="IPR012308">
    <property type="entry name" value="DNA_ligase_ATP-dep_N"/>
</dbReference>
<keyword evidence="8 14" id="KW-0067">ATP-binding</keyword>
<dbReference type="PANTHER" id="PTHR45674">
    <property type="entry name" value="DNA LIGASE 1/3 FAMILY MEMBER"/>
    <property type="match status" value="1"/>
</dbReference>
<comment type="similarity">
    <text evidence="2 15">Belongs to the ATP-dependent DNA ligase family.</text>
</comment>
<evidence type="ECO:0000256" key="2">
    <source>
        <dbReference type="ARBA" id="ARBA00007572"/>
    </source>
</evidence>
<evidence type="ECO:0000256" key="12">
    <source>
        <dbReference type="ARBA" id="ARBA00023306"/>
    </source>
</evidence>
<proteinExistence type="inferred from homology"/>
<dbReference type="EC" id="6.5.1.1" evidence="14"/>
<comment type="caution">
    <text evidence="17">The sequence shown here is derived from an EMBL/GenBank/DDBJ whole genome shotgun (WGS) entry which is preliminary data.</text>
</comment>
<dbReference type="OrthoDB" id="206088at2759"/>
<dbReference type="GO" id="GO:0051301">
    <property type="term" value="P:cell division"/>
    <property type="evidence" value="ECO:0007669"/>
    <property type="project" value="UniProtKB-KW"/>
</dbReference>
<feature type="non-terminal residue" evidence="17">
    <location>
        <position position="1"/>
    </location>
</feature>
<evidence type="ECO:0000256" key="7">
    <source>
        <dbReference type="ARBA" id="ARBA00022763"/>
    </source>
</evidence>
<evidence type="ECO:0000256" key="5">
    <source>
        <dbReference type="ARBA" id="ARBA00022705"/>
    </source>
</evidence>
<dbReference type="FunFam" id="3.30.470.30:FF:000002">
    <property type="entry name" value="DNA ligase"/>
    <property type="match status" value="1"/>
</dbReference>
<dbReference type="InterPro" id="IPR036599">
    <property type="entry name" value="DNA_ligase_N_sf"/>
</dbReference>
<keyword evidence="4" id="KW-0132">Cell division</keyword>
<dbReference type="GO" id="GO:0003677">
    <property type="term" value="F:DNA binding"/>
    <property type="evidence" value="ECO:0007669"/>
    <property type="project" value="InterPro"/>
</dbReference>
<dbReference type="Pfam" id="PF04679">
    <property type="entry name" value="DNA_ligase_A_C"/>
    <property type="match status" value="1"/>
</dbReference>
<sequence>SQSKKSDLIKSLLVSCDAIEARYLMRALAGKLRNGLGEQSILVSLAHACTITVPATSSDEEILIDRFEKMRSNDQKIDEMKKILEKSNQLVKKAYYQCPNYSLVINAILEHGLDDLEKYCKLTPGVPLKPMLAYPTKGIHEVLKRFEDVEFTCEYKYDGERAQIHILEDGNVKIYSRNSENNTGKYPDIIEFLQEILHLKKTKKNDPEKEEISVEEKVTSAIIDAEVVAYDMEKKTIQPFQVLSTRKKKDAVSEEIKVRVCIFAFDLIYLNNKSLIDLPFRERRDKLYEHFPRVEGKLMFAEKMDANDVEAIQEFLDKSIKDGCEGLMIKTLDDEAHYEISKRSHNWLKLKKDYLEGVGDTLDLVVIGGYLGSGKRTGLYGGYLLACYDPENEEYQTICKLGTGLKDNDLQVQFESLSKIKIDRPKSYFRVNDTLEQPDHWFEPDQVWEIKCADFSLSPVHTAALGILDRGKGISLRFPRFLRLRDDKKAEDATTAEQVCEMYKNQQQMLNLNEKEKIENEEEDY</sequence>
<dbReference type="CDD" id="cd07969">
    <property type="entry name" value="OBF_DNA_ligase_I"/>
    <property type="match status" value="1"/>
</dbReference>
<dbReference type="PROSITE" id="PS00697">
    <property type="entry name" value="DNA_LIGASE_A1"/>
    <property type="match status" value="1"/>
</dbReference>
<dbReference type="Pfam" id="PF01068">
    <property type="entry name" value="DNA_ligase_A_M"/>
    <property type="match status" value="1"/>
</dbReference>
<dbReference type="InterPro" id="IPR050191">
    <property type="entry name" value="ATP-dep_DNA_ligase"/>
</dbReference>
<dbReference type="FunFam" id="2.40.50.140:FF:000062">
    <property type="entry name" value="DNA ligase"/>
    <property type="match status" value="1"/>
</dbReference>
<dbReference type="InterPro" id="IPR016059">
    <property type="entry name" value="DNA_ligase_ATP-dep_CS"/>
</dbReference>
<evidence type="ECO:0000313" key="17">
    <source>
        <dbReference type="EMBL" id="RNA25887.1"/>
    </source>
</evidence>
<evidence type="ECO:0000256" key="4">
    <source>
        <dbReference type="ARBA" id="ARBA00022618"/>
    </source>
</evidence>
<dbReference type="PROSITE" id="PS50160">
    <property type="entry name" value="DNA_LIGASE_A3"/>
    <property type="match status" value="1"/>
</dbReference>
<keyword evidence="7 14" id="KW-0227">DNA damage</keyword>
<dbReference type="InterPro" id="IPR012340">
    <property type="entry name" value="NA-bd_OB-fold"/>
</dbReference>
<dbReference type="SUPFAM" id="SSF56091">
    <property type="entry name" value="DNA ligase/mRNA capping enzyme, catalytic domain"/>
    <property type="match status" value="1"/>
</dbReference>
<evidence type="ECO:0000256" key="6">
    <source>
        <dbReference type="ARBA" id="ARBA00022741"/>
    </source>
</evidence>
<evidence type="ECO:0000256" key="15">
    <source>
        <dbReference type="RuleBase" id="RU004196"/>
    </source>
</evidence>
<accession>A0A3M7RRC5</accession>
<dbReference type="Gene3D" id="3.30.1490.70">
    <property type="match status" value="1"/>
</dbReference>
<dbReference type="PROSITE" id="PS00333">
    <property type="entry name" value="DNA_LIGASE_A2"/>
    <property type="match status" value="1"/>
</dbReference>
<organism evidence="17 18">
    <name type="scientific">Brachionus plicatilis</name>
    <name type="common">Marine rotifer</name>
    <name type="synonym">Brachionus muelleri</name>
    <dbReference type="NCBI Taxonomy" id="10195"/>
    <lineage>
        <taxon>Eukaryota</taxon>
        <taxon>Metazoa</taxon>
        <taxon>Spiralia</taxon>
        <taxon>Gnathifera</taxon>
        <taxon>Rotifera</taxon>
        <taxon>Eurotatoria</taxon>
        <taxon>Monogononta</taxon>
        <taxon>Pseudotrocha</taxon>
        <taxon>Ploima</taxon>
        <taxon>Brachionidae</taxon>
        <taxon>Brachionus</taxon>
    </lineage>
</organism>
<dbReference type="GO" id="GO:0005524">
    <property type="term" value="F:ATP binding"/>
    <property type="evidence" value="ECO:0007669"/>
    <property type="project" value="UniProtKB-KW"/>
</dbReference>
<comment type="catalytic activity">
    <reaction evidence="13 14">
        <text>ATP + (deoxyribonucleotide)n-3'-hydroxyl + 5'-phospho-(deoxyribonucleotide)m = (deoxyribonucleotide)n+m + AMP + diphosphate.</text>
        <dbReference type="EC" id="6.5.1.1"/>
    </reaction>
</comment>
<protein>
    <recommendedName>
        <fullName evidence="14">DNA ligase</fullName>
        <ecNumber evidence="14">6.5.1.1</ecNumber>
    </recommendedName>
</protein>
<dbReference type="Gene3D" id="3.30.470.30">
    <property type="entry name" value="DNA ligase/mRNA capping enzyme"/>
    <property type="match status" value="1"/>
</dbReference>
<name>A0A3M7RRC5_BRAPC</name>
<dbReference type="SUPFAM" id="SSF117018">
    <property type="entry name" value="ATP-dependent DNA ligase DNA-binding domain"/>
    <property type="match status" value="1"/>
</dbReference>
<keyword evidence="5" id="KW-0235">DNA replication</keyword>
<evidence type="ECO:0000256" key="13">
    <source>
        <dbReference type="ARBA" id="ARBA00034003"/>
    </source>
</evidence>
<evidence type="ECO:0000256" key="3">
    <source>
        <dbReference type="ARBA" id="ARBA00022598"/>
    </source>
</evidence>
<comment type="subcellular location">
    <subcellularLocation>
        <location evidence="1">Nucleus</location>
    </subcellularLocation>
</comment>
<evidence type="ECO:0000256" key="14">
    <source>
        <dbReference type="RuleBase" id="RU000617"/>
    </source>
</evidence>
<dbReference type="InterPro" id="IPR012309">
    <property type="entry name" value="DNA_ligase_ATP-dep_C"/>
</dbReference>
<dbReference type="InterPro" id="IPR012310">
    <property type="entry name" value="DNA_ligase_ATP-dep_cent"/>
</dbReference>
<dbReference type="SUPFAM" id="SSF50249">
    <property type="entry name" value="Nucleic acid-binding proteins"/>
    <property type="match status" value="1"/>
</dbReference>
<evidence type="ECO:0000256" key="9">
    <source>
        <dbReference type="ARBA" id="ARBA00023172"/>
    </source>
</evidence>